<feature type="non-terminal residue" evidence="1">
    <location>
        <position position="525"/>
    </location>
</feature>
<feature type="non-terminal residue" evidence="1">
    <location>
        <position position="1"/>
    </location>
</feature>
<dbReference type="Proteomes" id="UP000789366">
    <property type="component" value="Unassembled WGS sequence"/>
</dbReference>
<protein>
    <submittedName>
        <fullName evidence="1">3447_t:CDS:1</fullName>
    </submittedName>
</protein>
<evidence type="ECO:0000313" key="2">
    <source>
        <dbReference type="Proteomes" id="UP000789366"/>
    </source>
</evidence>
<evidence type="ECO:0000313" key="1">
    <source>
        <dbReference type="EMBL" id="CAG8699636.1"/>
    </source>
</evidence>
<organism evidence="1 2">
    <name type="scientific">Cetraspora pellucida</name>
    <dbReference type="NCBI Taxonomy" id="1433469"/>
    <lineage>
        <taxon>Eukaryota</taxon>
        <taxon>Fungi</taxon>
        <taxon>Fungi incertae sedis</taxon>
        <taxon>Mucoromycota</taxon>
        <taxon>Glomeromycotina</taxon>
        <taxon>Glomeromycetes</taxon>
        <taxon>Diversisporales</taxon>
        <taxon>Gigasporaceae</taxon>
        <taxon>Cetraspora</taxon>
    </lineage>
</organism>
<accession>A0ACA9P9R4</accession>
<comment type="caution">
    <text evidence="1">The sequence shown here is derived from an EMBL/GenBank/DDBJ whole genome shotgun (WGS) entry which is preliminary data.</text>
</comment>
<sequence length="525" mass="57964">ALRKTSVAASEFGGITQHIGAFSVSLPSQKTITFLDTPGHAAFSAMRSRGAHVTDIVVLVVAADDGVMPQTLEAIKHAKDAGVPIIVAINKIDKHDADARKVRDSLMRHGIELEEFGGDTQCVEISALTGKGLDALEEAIITLAELNDYRAEVDIEAEGVIIESQIEKGKGNVATVLVKRGTLKQSEVIVAGTSWCKVRMMSDDKGQSLKQAPPGTPVKVMGWRETPNSGDEVLQAKDEELAKTVIVNRLRKLEREKQIKDLEIINEKRRQRKKELEVDQAVIRDFKRKVWMFHRGMLKEYPTMPLPPSSNTEVKLDENQIKELRLVVKGDVSGSIEAIIDSVDFIGSKEVRVNVVDFGVGDINESDVQMAAAAQGAILGFNVKVDKRASSLAQTEHVEIMCYNIIYKLLDGIKDKLSKMLPPVLETSITGEATILQVFQINVKNREFRPVAGCRIVNGTIFKNQKVRIIRNNKQIWEGPLESLKHLKKDVTEAKKGLECGISFEGFTDFKEGDVINSIVVKEVP</sequence>
<reference evidence="1" key="1">
    <citation type="submission" date="2021-06" db="EMBL/GenBank/DDBJ databases">
        <authorList>
            <person name="Kallberg Y."/>
            <person name="Tangrot J."/>
            <person name="Rosling A."/>
        </authorList>
    </citation>
    <scope>NUCLEOTIDE SEQUENCE</scope>
    <source>
        <strain evidence="1">28 12/20/2015</strain>
    </source>
</reference>
<name>A0ACA9P9R4_9GLOM</name>
<keyword evidence="2" id="KW-1185">Reference proteome</keyword>
<proteinExistence type="predicted"/>
<gene>
    <name evidence="1" type="ORF">SPELUC_LOCUS11206</name>
</gene>
<dbReference type="EMBL" id="CAJVPW010022999">
    <property type="protein sequence ID" value="CAG8699636.1"/>
    <property type="molecule type" value="Genomic_DNA"/>
</dbReference>